<dbReference type="AlphaFoldDB" id="E6KIJ4"/>
<protein>
    <submittedName>
        <fullName evidence="4">HTH domain protein</fullName>
    </submittedName>
</protein>
<evidence type="ECO:0000313" key="4">
    <source>
        <dbReference type="EMBL" id="EFU64202.1"/>
    </source>
</evidence>
<dbReference type="InterPro" id="IPR036390">
    <property type="entry name" value="WH_DNA-bd_sf"/>
</dbReference>
<evidence type="ECO:0000259" key="3">
    <source>
        <dbReference type="PROSITE" id="PS51000"/>
    </source>
</evidence>
<dbReference type="InterPro" id="IPR013196">
    <property type="entry name" value="HTH_11"/>
</dbReference>
<dbReference type="SUPFAM" id="SSF46785">
    <property type="entry name" value="Winged helix' DNA-binding domain"/>
    <property type="match status" value="1"/>
</dbReference>
<dbReference type="HOGENOM" id="CLU_041141_5_1_9"/>
<dbReference type="PANTHER" id="PTHR34580">
    <property type="match status" value="1"/>
</dbReference>
<dbReference type="PIRSF" id="PIRSF016838">
    <property type="entry name" value="PafC"/>
    <property type="match status" value="1"/>
</dbReference>
<dbReference type="Proteomes" id="UP000004500">
    <property type="component" value="Unassembled WGS sequence"/>
</dbReference>
<dbReference type="InterPro" id="IPR051534">
    <property type="entry name" value="CBASS_pafABC_assoc_protein"/>
</dbReference>
<evidence type="ECO:0000313" key="5">
    <source>
        <dbReference type="Proteomes" id="UP000004500"/>
    </source>
</evidence>
<dbReference type="PROSITE" id="PS51000">
    <property type="entry name" value="HTH_DEOR_2"/>
    <property type="match status" value="1"/>
</dbReference>
<proteinExistence type="predicted"/>
<sequence length="320" mass="37883">MLFEIKRRGIATMKLERLIYILLSLLNKKRITAKEIAERFEISTRTVYRDMDTLSLAGIPIYSERGDKGGFYIPSDYKIDRNFFTEEERQFIINMSQNVSKIVGHSSLDSIEHKLSSQEITRANSPFYFDLSSWTLNTNYLLEIEEAIQTEQMISFSYYSKKQEKSQRTIIPYRLIYKLNAWYVIGYCLEKLDFRIFKLTRIRELELVEIKDKPFDYPRLSQEKLELFLNPPKHKVEGQGEEIELVFTRFALPKIYDHFTEEEIRVEDEIIKVQAFRALTPAFFDLLLSFGYQVKVVSPSHLQNLLVSTLKKNLQQYDNL</sequence>
<dbReference type="PANTHER" id="PTHR34580:SF1">
    <property type="entry name" value="PROTEIN PAFC"/>
    <property type="match status" value="1"/>
</dbReference>
<dbReference type="InterPro" id="IPR001034">
    <property type="entry name" value="DeoR_HTH"/>
</dbReference>
<organism evidence="4 5">
    <name type="scientific">Streptococcus oralis ATCC 49296</name>
    <dbReference type="NCBI Taxonomy" id="888049"/>
    <lineage>
        <taxon>Bacteria</taxon>
        <taxon>Bacillati</taxon>
        <taxon>Bacillota</taxon>
        <taxon>Bacilli</taxon>
        <taxon>Lactobacillales</taxon>
        <taxon>Streptococcaceae</taxon>
        <taxon>Streptococcus</taxon>
    </lineage>
</organism>
<keyword evidence="1" id="KW-0805">Transcription regulation</keyword>
<dbReference type="EMBL" id="AEPO01000001">
    <property type="protein sequence ID" value="EFU64202.1"/>
    <property type="molecule type" value="Genomic_DNA"/>
</dbReference>
<evidence type="ECO:0000256" key="1">
    <source>
        <dbReference type="ARBA" id="ARBA00023015"/>
    </source>
</evidence>
<name>E6KIJ4_STROR</name>
<dbReference type="InterPro" id="IPR026881">
    <property type="entry name" value="WYL_dom"/>
</dbReference>
<dbReference type="Pfam" id="PF13280">
    <property type="entry name" value="WYL"/>
    <property type="match status" value="1"/>
</dbReference>
<feature type="domain" description="HTH deoR-type" evidence="3">
    <location>
        <begin position="14"/>
        <end position="69"/>
    </location>
</feature>
<dbReference type="PROSITE" id="PS52050">
    <property type="entry name" value="WYL"/>
    <property type="match status" value="1"/>
</dbReference>
<gene>
    <name evidence="4" type="ORF">HMPREF8578_0059</name>
</gene>
<accession>E6KIJ4</accession>
<evidence type="ECO:0000256" key="2">
    <source>
        <dbReference type="ARBA" id="ARBA00023163"/>
    </source>
</evidence>
<reference evidence="4 5" key="1">
    <citation type="submission" date="2010-11" db="EMBL/GenBank/DDBJ databases">
        <authorList>
            <person name="Muzny D."/>
            <person name="Qin X."/>
            <person name="Deng J."/>
            <person name="Jiang H."/>
            <person name="Liu Y."/>
            <person name="Qu J."/>
            <person name="Song X.-Z."/>
            <person name="Zhang L."/>
            <person name="Thornton R."/>
            <person name="Coyle M."/>
            <person name="Francisco L."/>
            <person name="Jackson L."/>
            <person name="Javaid M."/>
            <person name="Korchina V."/>
            <person name="Kovar C."/>
            <person name="Mata R."/>
            <person name="Mathew T."/>
            <person name="Ngo R."/>
            <person name="Nguyen L."/>
            <person name="Nguyen N."/>
            <person name="Okwuonu G."/>
            <person name="Ongeri F."/>
            <person name="Pham C."/>
            <person name="Simmons D."/>
            <person name="Wilczek-Boney K."/>
            <person name="Hale W."/>
            <person name="Jakkamsetti A."/>
            <person name="Pham P."/>
            <person name="Ruth R."/>
            <person name="San Lucas F."/>
            <person name="Warren J."/>
            <person name="Zhang J."/>
            <person name="Zhao Z."/>
            <person name="Zhou C."/>
            <person name="Zhu D."/>
            <person name="Lee S."/>
            <person name="Bess C."/>
            <person name="Blankenburg K."/>
            <person name="Forbes L."/>
            <person name="Fu Q."/>
            <person name="Gubbala S."/>
            <person name="Hirani K."/>
            <person name="Jayaseelan J.C."/>
            <person name="Lara F."/>
            <person name="Munidasa M."/>
            <person name="Palculict T."/>
            <person name="Patil S."/>
            <person name="Pu L.-L."/>
            <person name="Saada N."/>
            <person name="Tang L."/>
            <person name="Weissenberger G."/>
            <person name="Zhu Y."/>
            <person name="Hemphill L."/>
            <person name="Shang Y."/>
            <person name="Youmans B."/>
            <person name="Ayvaz T."/>
            <person name="Ross M."/>
            <person name="Santibanez J."/>
            <person name="Aqrawi P."/>
            <person name="Gross S."/>
            <person name="Joshi V."/>
            <person name="Fowler G."/>
            <person name="Nazareth L."/>
            <person name="Reid J."/>
            <person name="Worley K."/>
            <person name="Petrosino J."/>
            <person name="Highlander S."/>
            <person name="Gibbs R."/>
        </authorList>
    </citation>
    <scope>NUCLEOTIDE SEQUENCE [LARGE SCALE GENOMIC DNA]</scope>
    <source>
        <strain evidence="4 5">ATCC 49296</strain>
    </source>
</reference>
<dbReference type="Gene3D" id="1.10.10.10">
    <property type="entry name" value="Winged helix-like DNA-binding domain superfamily/Winged helix DNA-binding domain"/>
    <property type="match status" value="1"/>
</dbReference>
<comment type="caution">
    <text evidence="4">The sequence shown here is derived from an EMBL/GenBank/DDBJ whole genome shotgun (WGS) entry which is preliminary data.</text>
</comment>
<keyword evidence="2" id="KW-0804">Transcription</keyword>
<dbReference type="eggNOG" id="COG2378">
    <property type="taxonomic scope" value="Bacteria"/>
</dbReference>
<dbReference type="GO" id="GO:0003700">
    <property type="term" value="F:DNA-binding transcription factor activity"/>
    <property type="evidence" value="ECO:0007669"/>
    <property type="project" value="InterPro"/>
</dbReference>
<dbReference type="Pfam" id="PF08279">
    <property type="entry name" value="HTH_11"/>
    <property type="match status" value="1"/>
</dbReference>
<dbReference type="InterPro" id="IPR036388">
    <property type="entry name" value="WH-like_DNA-bd_sf"/>
</dbReference>
<dbReference type="InterPro" id="IPR028349">
    <property type="entry name" value="PafC-like"/>
</dbReference>